<accession>A0AAV9DIQ1</accession>
<protein>
    <submittedName>
        <fullName evidence="1">Uncharacterized protein</fullName>
    </submittedName>
</protein>
<reference evidence="1" key="2">
    <citation type="submission" date="2023-06" db="EMBL/GenBank/DDBJ databases">
        <authorList>
            <person name="Ma L."/>
            <person name="Liu K.-W."/>
            <person name="Li Z."/>
            <person name="Hsiao Y.-Y."/>
            <person name="Qi Y."/>
            <person name="Fu T."/>
            <person name="Tang G."/>
            <person name="Zhang D."/>
            <person name="Sun W.-H."/>
            <person name="Liu D.-K."/>
            <person name="Li Y."/>
            <person name="Chen G.-Z."/>
            <person name="Liu X.-D."/>
            <person name="Liao X.-Y."/>
            <person name="Jiang Y.-T."/>
            <person name="Yu X."/>
            <person name="Hao Y."/>
            <person name="Huang J."/>
            <person name="Zhao X.-W."/>
            <person name="Ke S."/>
            <person name="Chen Y.-Y."/>
            <person name="Wu W.-L."/>
            <person name="Hsu J.-L."/>
            <person name="Lin Y.-F."/>
            <person name="Huang M.-D."/>
            <person name="Li C.-Y."/>
            <person name="Huang L."/>
            <person name="Wang Z.-W."/>
            <person name="Zhao X."/>
            <person name="Zhong W.-Y."/>
            <person name="Peng D.-H."/>
            <person name="Ahmad S."/>
            <person name="Lan S."/>
            <person name="Zhang J.-S."/>
            <person name="Tsai W.-C."/>
            <person name="Van De Peer Y."/>
            <person name="Liu Z.-J."/>
        </authorList>
    </citation>
    <scope>NUCLEOTIDE SEQUENCE</scope>
    <source>
        <strain evidence="1">CP</strain>
        <tissue evidence="1">Leaves</tissue>
    </source>
</reference>
<gene>
    <name evidence="1" type="ORF">QJS10_CPB13g00137</name>
</gene>
<dbReference type="Proteomes" id="UP001180020">
    <property type="component" value="Unassembled WGS sequence"/>
</dbReference>
<proteinExistence type="predicted"/>
<organism evidence="1 2">
    <name type="scientific">Acorus calamus</name>
    <name type="common">Sweet flag</name>
    <dbReference type="NCBI Taxonomy" id="4465"/>
    <lineage>
        <taxon>Eukaryota</taxon>
        <taxon>Viridiplantae</taxon>
        <taxon>Streptophyta</taxon>
        <taxon>Embryophyta</taxon>
        <taxon>Tracheophyta</taxon>
        <taxon>Spermatophyta</taxon>
        <taxon>Magnoliopsida</taxon>
        <taxon>Liliopsida</taxon>
        <taxon>Acoraceae</taxon>
        <taxon>Acorus</taxon>
    </lineage>
</organism>
<reference evidence="1" key="1">
    <citation type="journal article" date="2023" name="Nat. Commun.">
        <title>Diploid and tetraploid genomes of Acorus and the evolution of monocots.</title>
        <authorList>
            <person name="Ma L."/>
            <person name="Liu K.W."/>
            <person name="Li Z."/>
            <person name="Hsiao Y.Y."/>
            <person name="Qi Y."/>
            <person name="Fu T."/>
            <person name="Tang G.D."/>
            <person name="Zhang D."/>
            <person name="Sun W.H."/>
            <person name="Liu D.K."/>
            <person name="Li Y."/>
            <person name="Chen G.Z."/>
            <person name="Liu X.D."/>
            <person name="Liao X.Y."/>
            <person name="Jiang Y.T."/>
            <person name="Yu X."/>
            <person name="Hao Y."/>
            <person name="Huang J."/>
            <person name="Zhao X.W."/>
            <person name="Ke S."/>
            <person name="Chen Y.Y."/>
            <person name="Wu W.L."/>
            <person name="Hsu J.L."/>
            <person name="Lin Y.F."/>
            <person name="Huang M.D."/>
            <person name="Li C.Y."/>
            <person name="Huang L."/>
            <person name="Wang Z.W."/>
            <person name="Zhao X."/>
            <person name="Zhong W.Y."/>
            <person name="Peng D.H."/>
            <person name="Ahmad S."/>
            <person name="Lan S."/>
            <person name="Zhang J.S."/>
            <person name="Tsai W.C."/>
            <person name="Van de Peer Y."/>
            <person name="Liu Z.J."/>
        </authorList>
    </citation>
    <scope>NUCLEOTIDE SEQUENCE</scope>
    <source>
        <strain evidence="1">CP</strain>
    </source>
</reference>
<sequence>MTIVERGEEYHIPFVYLKSTVGATIYINPRRQCRISIVGERNEGDGGDGGLGRRKPHRLKGSESLALRVAEAPTTQMESTNYKFLPGRLIDSSTGEW</sequence>
<dbReference type="AlphaFoldDB" id="A0AAV9DIQ1"/>
<evidence type="ECO:0000313" key="1">
    <source>
        <dbReference type="EMBL" id="KAK1300766.1"/>
    </source>
</evidence>
<comment type="caution">
    <text evidence="1">The sequence shown here is derived from an EMBL/GenBank/DDBJ whole genome shotgun (WGS) entry which is preliminary data.</text>
</comment>
<evidence type="ECO:0000313" key="2">
    <source>
        <dbReference type="Proteomes" id="UP001180020"/>
    </source>
</evidence>
<keyword evidence="2" id="KW-1185">Reference proteome</keyword>
<name>A0AAV9DIQ1_ACOCL</name>
<dbReference type="EMBL" id="JAUJYO010000013">
    <property type="protein sequence ID" value="KAK1300766.1"/>
    <property type="molecule type" value="Genomic_DNA"/>
</dbReference>